<feature type="compositionally biased region" description="Gly residues" evidence="1">
    <location>
        <begin position="126"/>
        <end position="136"/>
    </location>
</feature>
<dbReference type="SUPFAM" id="SSF55729">
    <property type="entry name" value="Acyl-CoA N-acyltransferases (Nat)"/>
    <property type="match status" value="1"/>
</dbReference>
<dbReference type="PANTHER" id="PTHR20958:SF6">
    <property type="entry name" value="GLYCINE N-ACYLTRANSFERASE-LIKE PROTEIN"/>
    <property type="match status" value="1"/>
</dbReference>
<evidence type="ECO:0000313" key="2">
    <source>
        <dbReference type="EMBL" id="KAK4043016.1"/>
    </source>
</evidence>
<proteinExistence type="predicted"/>
<name>A0AAN6PLA1_9PEZI</name>
<keyword evidence="3" id="KW-1185">Reference proteome</keyword>
<organism evidence="2 3">
    <name type="scientific">Parachaetomium inaequale</name>
    <dbReference type="NCBI Taxonomy" id="2588326"/>
    <lineage>
        <taxon>Eukaryota</taxon>
        <taxon>Fungi</taxon>
        <taxon>Dikarya</taxon>
        <taxon>Ascomycota</taxon>
        <taxon>Pezizomycotina</taxon>
        <taxon>Sordariomycetes</taxon>
        <taxon>Sordariomycetidae</taxon>
        <taxon>Sordariales</taxon>
        <taxon>Chaetomiaceae</taxon>
        <taxon>Parachaetomium</taxon>
    </lineage>
</organism>
<feature type="compositionally biased region" description="Acidic residues" evidence="1">
    <location>
        <begin position="72"/>
        <end position="81"/>
    </location>
</feature>
<protein>
    <recommendedName>
        <fullName evidence="4">N-acetyltransferase domain-containing protein</fullName>
    </recommendedName>
</protein>
<sequence length="355" mass="39348">MPPPTITLQSTPSPSPHLLARLRAHLPYSLPVLRRLQFATLAFPDGSGINSKPNNTHVLYARHQRNPHAKEEEEEEEEEAQGEEKGEEEGHFAAACVDLSRAPETQVWVYCSLEDGDNNDHNRGVDGQGGRSGITGGRATPGHSWSRGRTRTRQEEEALDLVVAVLRGVRGIQVAMASSCGNGTLVGEWETEILVGSLHETIRQGLLARGVRMHKSANIPPEVDWEFCGKWLFRVEDLPLAGDPALPEGMRWDRFRKEDVRVVQSRTSITRQELDDGTPVAWAFLGLDGTIMTLHVEESYRQRGLAKALACKLMRARLSDYGDDGWGAADVYEGNHKSQALCRSIGGKNSWTLSW</sequence>
<gene>
    <name evidence="2" type="ORF">C8A01DRAFT_44084</name>
</gene>
<evidence type="ECO:0008006" key="4">
    <source>
        <dbReference type="Google" id="ProtNLM"/>
    </source>
</evidence>
<dbReference type="EMBL" id="MU854333">
    <property type="protein sequence ID" value="KAK4043016.1"/>
    <property type="molecule type" value="Genomic_DNA"/>
</dbReference>
<dbReference type="PANTHER" id="PTHR20958">
    <property type="entry name" value="GLYCINE N-ACYLTRANSFERASE-LIKE PROTEIN"/>
    <property type="match status" value="1"/>
</dbReference>
<reference evidence="3" key="1">
    <citation type="journal article" date="2023" name="Mol. Phylogenet. Evol.">
        <title>Genome-scale phylogeny and comparative genomics of the fungal order Sordariales.</title>
        <authorList>
            <person name="Hensen N."/>
            <person name="Bonometti L."/>
            <person name="Westerberg I."/>
            <person name="Brannstrom I.O."/>
            <person name="Guillou S."/>
            <person name="Cros-Aarteil S."/>
            <person name="Calhoun S."/>
            <person name="Haridas S."/>
            <person name="Kuo A."/>
            <person name="Mondo S."/>
            <person name="Pangilinan J."/>
            <person name="Riley R."/>
            <person name="LaButti K."/>
            <person name="Andreopoulos B."/>
            <person name="Lipzen A."/>
            <person name="Chen C."/>
            <person name="Yan M."/>
            <person name="Daum C."/>
            <person name="Ng V."/>
            <person name="Clum A."/>
            <person name="Steindorff A."/>
            <person name="Ohm R.A."/>
            <person name="Martin F."/>
            <person name="Silar P."/>
            <person name="Natvig D.O."/>
            <person name="Lalanne C."/>
            <person name="Gautier V."/>
            <person name="Ament-Velasquez S.L."/>
            <person name="Kruys A."/>
            <person name="Hutchinson M.I."/>
            <person name="Powell A.J."/>
            <person name="Barry K."/>
            <person name="Miller A.N."/>
            <person name="Grigoriev I.V."/>
            <person name="Debuchy R."/>
            <person name="Gladieux P."/>
            <person name="Hiltunen Thoren M."/>
            <person name="Johannesson H."/>
        </authorList>
    </citation>
    <scope>NUCLEOTIDE SEQUENCE [LARGE SCALE GENOMIC DNA]</scope>
    <source>
        <strain evidence="3">CBS 284.82</strain>
    </source>
</reference>
<dbReference type="AlphaFoldDB" id="A0AAN6PLA1"/>
<comment type="caution">
    <text evidence="2">The sequence shown here is derived from an EMBL/GenBank/DDBJ whole genome shotgun (WGS) entry which is preliminary data.</text>
</comment>
<feature type="region of interest" description="Disordered" evidence="1">
    <location>
        <begin position="64"/>
        <end position="90"/>
    </location>
</feature>
<dbReference type="Gene3D" id="3.40.630.30">
    <property type="match status" value="1"/>
</dbReference>
<accession>A0AAN6PLA1</accession>
<dbReference type="InterPro" id="IPR053225">
    <property type="entry name" value="Acyl-CoA_N-acyltransferase"/>
</dbReference>
<dbReference type="Proteomes" id="UP001303115">
    <property type="component" value="Unassembled WGS sequence"/>
</dbReference>
<evidence type="ECO:0000256" key="1">
    <source>
        <dbReference type="SAM" id="MobiDB-lite"/>
    </source>
</evidence>
<feature type="region of interest" description="Disordered" evidence="1">
    <location>
        <begin position="118"/>
        <end position="153"/>
    </location>
</feature>
<dbReference type="InterPro" id="IPR016181">
    <property type="entry name" value="Acyl_CoA_acyltransferase"/>
</dbReference>
<evidence type="ECO:0000313" key="3">
    <source>
        <dbReference type="Proteomes" id="UP001303115"/>
    </source>
</evidence>